<accession>A0A916K3D1</accession>
<evidence type="ECO:0000256" key="10">
    <source>
        <dbReference type="HAMAP-Rule" id="MF_01043"/>
    </source>
</evidence>
<dbReference type="Proteomes" id="UP000693672">
    <property type="component" value="Unassembled WGS sequence"/>
</dbReference>
<keyword evidence="3 10" id="KW-0808">Transferase</keyword>
<dbReference type="Pfam" id="PF02660">
    <property type="entry name" value="G3P_acyltransf"/>
    <property type="match status" value="1"/>
</dbReference>
<dbReference type="GO" id="GO:0005886">
    <property type="term" value="C:plasma membrane"/>
    <property type="evidence" value="ECO:0007669"/>
    <property type="project" value="UniProtKB-SubCell"/>
</dbReference>
<organism evidence="11 12">
    <name type="scientific">Paenibacillus solanacearum</name>
    <dbReference type="NCBI Taxonomy" id="2048548"/>
    <lineage>
        <taxon>Bacteria</taxon>
        <taxon>Bacillati</taxon>
        <taxon>Bacillota</taxon>
        <taxon>Bacilli</taxon>
        <taxon>Bacillales</taxon>
        <taxon>Paenibacillaceae</taxon>
        <taxon>Paenibacillus</taxon>
    </lineage>
</organism>
<evidence type="ECO:0000256" key="4">
    <source>
        <dbReference type="ARBA" id="ARBA00022692"/>
    </source>
</evidence>
<proteinExistence type="inferred from homology"/>
<dbReference type="InterPro" id="IPR003811">
    <property type="entry name" value="G3P_acylTferase_PlsY"/>
</dbReference>
<evidence type="ECO:0000256" key="6">
    <source>
        <dbReference type="ARBA" id="ARBA00023098"/>
    </source>
</evidence>
<comment type="catalytic activity">
    <reaction evidence="10">
        <text>an acyl phosphate + sn-glycerol 3-phosphate = a 1-acyl-sn-glycero-3-phosphate + phosphate</text>
        <dbReference type="Rhea" id="RHEA:34075"/>
        <dbReference type="ChEBI" id="CHEBI:43474"/>
        <dbReference type="ChEBI" id="CHEBI:57597"/>
        <dbReference type="ChEBI" id="CHEBI:57970"/>
        <dbReference type="ChEBI" id="CHEBI:59918"/>
        <dbReference type="EC" id="2.3.1.275"/>
    </reaction>
</comment>
<keyword evidence="6 10" id="KW-0443">Lipid metabolism</keyword>
<reference evidence="11" key="1">
    <citation type="submission" date="2021-06" db="EMBL/GenBank/DDBJ databases">
        <authorList>
            <person name="Criscuolo A."/>
        </authorList>
    </citation>
    <scope>NUCLEOTIDE SEQUENCE</scope>
    <source>
        <strain evidence="11">CIP111600</strain>
    </source>
</reference>
<comment type="subunit">
    <text evidence="10">Probably interacts with PlsX.</text>
</comment>
<keyword evidence="8 10" id="KW-0594">Phospholipid biosynthesis</keyword>
<keyword evidence="9 10" id="KW-1208">Phospholipid metabolism</keyword>
<dbReference type="HAMAP" id="MF_01043">
    <property type="entry name" value="PlsY"/>
    <property type="match status" value="1"/>
</dbReference>
<evidence type="ECO:0000256" key="9">
    <source>
        <dbReference type="ARBA" id="ARBA00023264"/>
    </source>
</evidence>
<dbReference type="GO" id="GO:0043772">
    <property type="term" value="F:acyl-phosphate glycerol-3-phosphate acyltransferase activity"/>
    <property type="evidence" value="ECO:0007669"/>
    <property type="project" value="UniProtKB-UniRule"/>
</dbReference>
<evidence type="ECO:0000313" key="11">
    <source>
        <dbReference type="EMBL" id="CAG7638090.1"/>
    </source>
</evidence>
<sequence length="216" mass="23369">MIVLNYGWQFALVVLLSYFAGNFCAAIFISKKLIQQDIRGLGSKNAGTTNMTRVFGLKYGAATLLIDLLKGFACVLVSKMMLTSVGGPDAGMLAGYLAGLAVILGHNYPVLLGMKGGKGFASGIGVFIAINPLFTLVVLFLGVILLFIVDRMSVFALAFFAVQAVYSCIVQAYWWISVFAGVYFILAVIAHWPNIILLARGEERKLGLFKLIARGR</sequence>
<evidence type="ECO:0000313" key="12">
    <source>
        <dbReference type="Proteomes" id="UP000693672"/>
    </source>
</evidence>
<evidence type="ECO:0000256" key="7">
    <source>
        <dbReference type="ARBA" id="ARBA00023136"/>
    </source>
</evidence>
<dbReference type="GO" id="GO:0008654">
    <property type="term" value="P:phospholipid biosynthetic process"/>
    <property type="evidence" value="ECO:0007669"/>
    <property type="project" value="UniProtKB-UniRule"/>
</dbReference>
<feature type="transmembrane region" description="Helical" evidence="10">
    <location>
        <begin position="120"/>
        <end position="147"/>
    </location>
</feature>
<evidence type="ECO:0000256" key="2">
    <source>
        <dbReference type="ARBA" id="ARBA00022516"/>
    </source>
</evidence>
<gene>
    <name evidence="11" type="primary">plsY_2</name>
    <name evidence="10" type="synonym">plsY</name>
    <name evidence="11" type="ORF">PAESOLCIP111_03911</name>
</gene>
<evidence type="ECO:0000256" key="1">
    <source>
        <dbReference type="ARBA" id="ARBA00022475"/>
    </source>
</evidence>
<name>A0A916K3D1_9BACL</name>
<keyword evidence="12" id="KW-1185">Reference proteome</keyword>
<dbReference type="AlphaFoldDB" id="A0A916K3D1"/>
<evidence type="ECO:0000256" key="8">
    <source>
        <dbReference type="ARBA" id="ARBA00023209"/>
    </source>
</evidence>
<comment type="similarity">
    <text evidence="10">Belongs to the PlsY family.</text>
</comment>
<comment type="caution">
    <text evidence="11">The sequence shown here is derived from an EMBL/GenBank/DDBJ whole genome shotgun (WGS) entry which is preliminary data.</text>
</comment>
<evidence type="ECO:0000256" key="3">
    <source>
        <dbReference type="ARBA" id="ARBA00022679"/>
    </source>
</evidence>
<comment type="subcellular location">
    <subcellularLocation>
        <location evidence="10">Cell membrane</location>
        <topology evidence="10">Multi-pass membrane protein</topology>
    </subcellularLocation>
</comment>
<protein>
    <recommendedName>
        <fullName evidence="10">Glycerol-3-phosphate acyltransferase</fullName>
    </recommendedName>
    <alternativeName>
        <fullName evidence="10">Acyl-PO4 G3P acyltransferase</fullName>
    </alternativeName>
    <alternativeName>
        <fullName evidence="10">Acyl-phosphate--glycerol-3-phosphate acyltransferase</fullName>
    </alternativeName>
    <alternativeName>
        <fullName evidence="10">G3P acyltransferase</fullName>
        <shortName evidence="10">GPAT</shortName>
        <ecNumber evidence="10">2.3.1.275</ecNumber>
    </alternativeName>
    <alternativeName>
        <fullName evidence="10">Lysophosphatidic acid synthase</fullName>
        <shortName evidence="10">LPA synthase</shortName>
    </alternativeName>
</protein>
<keyword evidence="7 10" id="KW-0472">Membrane</keyword>
<keyword evidence="2 10" id="KW-0444">Lipid biosynthesis</keyword>
<keyword evidence="5 10" id="KW-1133">Transmembrane helix</keyword>
<dbReference type="PANTHER" id="PTHR30309">
    <property type="entry name" value="INNER MEMBRANE PROTEIN YGIH"/>
    <property type="match status" value="1"/>
</dbReference>
<dbReference type="EMBL" id="CAJVAS010000018">
    <property type="protein sequence ID" value="CAG7638090.1"/>
    <property type="molecule type" value="Genomic_DNA"/>
</dbReference>
<dbReference type="RefSeq" id="WP_218093643.1">
    <property type="nucleotide sequence ID" value="NZ_CAJVAS010000018.1"/>
</dbReference>
<keyword evidence="11" id="KW-0012">Acyltransferase</keyword>
<comment type="function">
    <text evidence="10">Catalyzes the transfer of an acyl group from acyl-phosphate (acyl-PO(4)) to glycerol-3-phosphate (G3P) to form lysophosphatidic acid (LPA). This enzyme utilizes acyl-phosphate as fatty acyl donor, but not acyl-CoA or acyl-ACP.</text>
</comment>
<dbReference type="PANTHER" id="PTHR30309:SF0">
    <property type="entry name" value="GLYCEROL-3-PHOSPHATE ACYLTRANSFERASE-RELATED"/>
    <property type="match status" value="1"/>
</dbReference>
<feature type="transmembrane region" description="Helical" evidence="10">
    <location>
        <begin position="90"/>
        <end position="108"/>
    </location>
</feature>
<keyword evidence="1 10" id="KW-1003">Cell membrane</keyword>
<feature type="transmembrane region" description="Helical" evidence="10">
    <location>
        <begin position="182"/>
        <end position="199"/>
    </location>
</feature>
<keyword evidence="4 10" id="KW-0812">Transmembrane</keyword>
<comment type="pathway">
    <text evidence="10">Lipid metabolism; phospholipid metabolism.</text>
</comment>
<feature type="transmembrane region" description="Helical" evidence="10">
    <location>
        <begin position="154"/>
        <end position="176"/>
    </location>
</feature>
<feature type="transmembrane region" description="Helical" evidence="10">
    <location>
        <begin position="6"/>
        <end position="29"/>
    </location>
</feature>
<evidence type="ECO:0000256" key="5">
    <source>
        <dbReference type="ARBA" id="ARBA00022989"/>
    </source>
</evidence>
<dbReference type="SMART" id="SM01207">
    <property type="entry name" value="G3P_acyltransf"/>
    <property type="match status" value="1"/>
</dbReference>
<dbReference type="EC" id="2.3.1.275" evidence="10"/>